<dbReference type="SUPFAM" id="SSF52540">
    <property type="entry name" value="P-loop containing nucleoside triphosphate hydrolases"/>
    <property type="match status" value="1"/>
</dbReference>
<keyword evidence="5" id="KW-0547">Nucleotide-binding</keyword>
<sequence>MKVFQRFNYKMNNLHNLHHQHPQSSQKIDILSKFIVNHYNKLRKESNNTNDPLVVGLSGAQGCGKTTIVKQIVQYLKSAKNLSVVNFSMDDLYLTYEDQCQLANQNPGNQLLEFRGAPGTHDVLLGRQILQELRDVQQKYSERLHERLRERDNVKSNNVSILIPFYDKSLRNGRGDRAPIEEWIRVSPPFDIILFDGWSLGFKHLPSSELQEAYDRASSSLKTLKSHSFSHIKIINEHLKRYEENWYPFLDIFIHVEAENINYVYQWRLEQEHSMKQRGKSGMSDEQVKDFVNKFMPAYELYLERLSKENFFSKGDKGIYGSHLKLVMNREREIIKETLI</sequence>
<name>A0A9N9FVX0_FUNMO</name>
<dbReference type="Proteomes" id="UP000789375">
    <property type="component" value="Unassembled WGS sequence"/>
</dbReference>
<dbReference type="Gene3D" id="3.40.50.300">
    <property type="entry name" value="P-loop containing nucleotide triphosphate hydrolases"/>
    <property type="match status" value="1"/>
</dbReference>
<protein>
    <submittedName>
        <fullName evidence="11">11298_t:CDS:1</fullName>
    </submittedName>
</protein>
<keyword evidence="4" id="KW-0808">Transferase</keyword>
<dbReference type="GO" id="GO:0016301">
    <property type="term" value="F:kinase activity"/>
    <property type="evidence" value="ECO:0007669"/>
    <property type="project" value="UniProtKB-KW"/>
</dbReference>
<feature type="domain" description="KAP NTPase" evidence="10">
    <location>
        <begin position="37"/>
        <end position="95"/>
    </location>
</feature>
<dbReference type="GO" id="GO:0005737">
    <property type="term" value="C:cytoplasm"/>
    <property type="evidence" value="ECO:0007669"/>
    <property type="project" value="UniProtKB-SubCell"/>
</dbReference>
<keyword evidence="8" id="KW-0539">Nucleus</keyword>
<evidence type="ECO:0000256" key="2">
    <source>
        <dbReference type="ARBA" id="ARBA00004496"/>
    </source>
</evidence>
<evidence type="ECO:0000256" key="3">
    <source>
        <dbReference type="ARBA" id="ARBA00022490"/>
    </source>
</evidence>
<organism evidence="11 12">
    <name type="scientific">Funneliformis mosseae</name>
    <name type="common">Endomycorrhizal fungus</name>
    <name type="synonym">Glomus mosseae</name>
    <dbReference type="NCBI Taxonomy" id="27381"/>
    <lineage>
        <taxon>Eukaryota</taxon>
        <taxon>Fungi</taxon>
        <taxon>Fungi incertae sedis</taxon>
        <taxon>Mucoromycota</taxon>
        <taxon>Glomeromycotina</taxon>
        <taxon>Glomeromycetes</taxon>
        <taxon>Glomerales</taxon>
        <taxon>Glomeraceae</taxon>
        <taxon>Funneliformis</taxon>
    </lineage>
</organism>
<evidence type="ECO:0000256" key="9">
    <source>
        <dbReference type="ARBA" id="ARBA00061312"/>
    </source>
</evidence>
<comment type="caution">
    <text evidence="11">The sequence shown here is derived from an EMBL/GenBank/DDBJ whole genome shotgun (WGS) entry which is preliminary data.</text>
</comment>
<reference evidence="11" key="1">
    <citation type="submission" date="2021-06" db="EMBL/GenBank/DDBJ databases">
        <authorList>
            <person name="Kallberg Y."/>
            <person name="Tangrot J."/>
            <person name="Rosling A."/>
        </authorList>
    </citation>
    <scope>NUCLEOTIDE SEQUENCE</scope>
    <source>
        <strain evidence="11">87-6 pot B 2015</strain>
    </source>
</reference>
<evidence type="ECO:0000313" key="11">
    <source>
        <dbReference type="EMBL" id="CAG8566321.1"/>
    </source>
</evidence>
<keyword evidence="12" id="KW-1185">Reference proteome</keyword>
<keyword evidence="6" id="KW-0418">Kinase</keyword>
<evidence type="ECO:0000256" key="8">
    <source>
        <dbReference type="ARBA" id="ARBA00023242"/>
    </source>
</evidence>
<evidence type="ECO:0000256" key="6">
    <source>
        <dbReference type="ARBA" id="ARBA00022777"/>
    </source>
</evidence>
<evidence type="ECO:0000256" key="7">
    <source>
        <dbReference type="ARBA" id="ARBA00022840"/>
    </source>
</evidence>
<evidence type="ECO:0000256" key="1">
    <source>
        <dbReference type="ARBA" id="ARBA00004123"/>
    </source>
</evidence>
<keyword evidence="3" id="KW-0963">Cytoplasm</keyword>
<dbReference type="FunFam" id="3.40.50.300:FF:001691">
    <property type="entry name" value="Probable ATP-dependent kinase TDA10"/>
    <property type="match status" value="1"/>
</dbReference>
<dbReference type="GO" id="GO:0005524">
    <property type="term" value="F:ATP binding"/>
    <property type="evidence" value="ECO:0007669"/>
    <property type="project" value="UniProtKB-KW"/>
</dbReference>
<dbReference type="AlphaFoldDB" id="A0A9N9FVX0"/>
<evidence type="ECO:0000259" key="10">
    <source>
        <dbReference type="Pfam" id="PF07693"/>
    </source>
</evidence>
<dbReference type="Pfam" id="PF07693">
    <property type="entry name" value="KAP_NTPase"/>
    <property type="match status" value="1"/>
</dbReference>
<dbReference type="InterPro" id="IPR027417">
    <property type="entry name" value="P-loop_NTPase"/>
</dbReference>
<accession>A0A9N9FVX0</accession>
<proteinExistence type="inferred from homology"/>
<keyword evidence="7" id="KW-0067">ATP-binding</keyword>
<dbReference type="GO" id="GO:0005634">
    <property type="term" value="C:nucleus"/>
    <property type="evidence" value="ECO:0007669"/>
    <property type="project" value="UniProtKB-SubCell"/>
</dbReference>
<evidence type="ECO:0000256" key="4">
    <source>
        <dbReference type="ARBA" id="ARBA00022679"/>
    </source>
</evidence>
<gene>
    <name evidence="11" type="ORF">FMOSSE_LOCUS7223</name>
</gene>
<evidence type="ECO:0000256" key="5">
    <source>
        <dbReference type="ARBA" id="ARBA00022741"/>
    </source>
</evidence>
<dbReference type="EMBL" id="CAJVPP010001645">
    <property type="protein sequence ID" value="CAG8566321.1"/>
    <property type="molecule type" value="Genomic_DNA"/>
</dbReference>
<comment type="subcellular location">
    <subcellularLocation>
        <location evidence="2">Cytoplasm</location>
    </subcellularLocation>
    <subcellularLocation>
        <location evidence="1">Nucleus</location>
    </subcellularLocation>
</comment>
<dbReference type="InterPro" id="IPR011646">
    <property type="entry name" value="KAP_P-loop"/>
</dbReference>
<dbReference type="PANTHER" id="PTHR10285">
    <property type="entry name" value="URIDINE KINASE"/>
    <property type="match status" value="1"/>
</dbReference>
<evidence type="ECO:0000313" key="12">
    <source>
        <dbReference type="Proteomes" id="UP000789375"/>
    </source>
</evidence>
<comment type="similarity">
    <text evidence="9">Belongs to the GLYK kinase family.</text>
</comment>